<name>A0A486XW36_9GAMM</name>
<feature type="transmembrane region" description="Helical" evidence="1">
    <location>
        <begin position="20"/>
        <end position="39"/>
    </location>
</feature>
<gene>
    <name evidence="2" type="ORF">BAL341_3052</name>
</gene>
<proteinExistence type="predicted"/>
<sequence length="71" mass="7802">MNQQNTLKLAGICKIKLSSFFIAITLVGSGSVATLWANVTPGQQSAVNNKKLRRLIVISKTRIKHITDYTT</sequence>
<dbReference type="AlphaFoldDB" id="A0A486XW36"/>
<evidence type="ECO:0000256" key="1">
    <source>
        <dbReference type="SAM" id="Phobius"/>
    </source>
</evidence>
<keyword evidence="1" id="KW-0472">Membrane</keyword>
<keyword evidence="1" id="KW-1133">Transmembrane helix</keyword>
<reference evidence="2" key="1">
    <citation type="submission" date="2019-04" db="EMBL/GenBank/DDBJ databases">
        <authorList>
            <person name="Brambilla D."/>
        </authorList>
    </citation>
    <scope>NUCLEOTIDE SEQUENCE</scope>
    <source>
        <strain evidence="2">BAL1</strain>
    </source>
</reference>
<keyword evidence="1" id="KW-0812">Transmembrane</keyword>
<accession>A0A486XW36</accession>
<protein>
    <submittedName>
        <fullName evidence="2">Uncharacterized protein</fullName>
    </submittedName>
</protein>
<evidence type="ECO:0000313" key="2">
    <source>
        <dbReference type="EMBL" id="VHO05983.1"/>
    </source>
</evidence>
<organism evidence="2">
    <name type="scientific">Rheinheimera sp. BAL341</name>
    <dbReference type="NCBI Taxonomy" id="1708203"/>
    <lineage>
        <taxon>Bacteria</taxon>
        <taxon>Pseudomonadati</taxon>
        <taxon>Pseudomonadota</taxon>
        <taxon>Gammaproteobacteria</taxon>
        <taxon>Chromatiales</taxon>
        <taxon>Chromatiaceae</taxon>
        <taxon>Rheinheimera</taxon>
    </lineage>
</organism>
<dbReference type="EMBL" id="CAAJGR010000019">
    <property type="protein sequence ID" value="VHO05983.1"/>
    <property type="molecule type" value="Genomic_DNA"/>
</dbReference>